<accession>A0ABW7EZM4</accession>
<evidence type="ECO:0000256" key="1">
    <source>
        <dbReference type="ARBA" id="ARBA00022737"/>
    </source>
</evidence>
<protein>
    <submittedName>
        <fullName evidence="4">Ankyrin repeat domain-containing protein</fullName>
    </submittedName>
</protein>
<dbReference type="SUPFAM" id="SSF48403">
    <property type="entry name" value="Ankyrin repeat"/>
    <property type="match status" value="1"/>
</dbReference>
<evidence type="ECO:0000256" key="3">
    <source>
        <dbReference type="SAM" id="SignalP"/>
    </source>
</evidence>
<comment type="caution">
    <text evidence="4">The sequence shown here is derived from an EMBL/GenBank/DDBJ whole genome shotgun (WGS) entry which is preliminary data.</text>
</comment>
<evidence type="ECO:0000313" key="4">
    <source>
        <dbReference type="EMBL" id="MFG6429832.1"/>
    </source>
</evidence>
<keyword evidence="3" id="KW-0732">Signal</keyword>
<keyword evidence="1" id="KW-0677">Repeat</keyword>
<feature type="chain" id="PRO_5045734196" evidence="3">
    <location>
        <begin position="19"/>
        <end position="170"/>
    </location>
</feature>
<dbReference type="InterPro" id="IPR036770">
    <property type="entry name" value="Ankyrin_rpt-contain_sf"/>
</dbReference>
<dbReference type="Pfam" id="PF12796">
    <property type="entry name" value="Ank_2"/>
    <property type="match status" value="1"/>
</dbReference>
<feature type="signal peptide" evidence="3">
    <location>
        <begin position="1"/>
        <end position="18"/>
    </location>
</feature>
<reference evidence="4 5" key="1">
    <citation type="submission" date="2024-08" db="EMBL/GenBank/DDBJ databases">
        <authorList>
            <person name="Lu H."/>
        </authorList>
    </citation>
    <scope>NUCLEOTIDE SEQUENCE [LARGE SCALE GENOMIC DNA]</scope>
    <source>
        <strain evidence="4 5">LYH14W</strain>
    </source>
</reference>
<dbReference type="Gene3D" id="1.25.40.20">
    <property type="entry name" value="Ankyrin repeat-containing domain"/>
    <property type="match status" value="1"/>
</dbReference>
<sequence length="170" mass="17330">MKRCALLLSMVLALIASGCGVPTSLSKEERAFEAAYANDAGGLERLFKQGVSPNATNEVGESLLHVATGPKGGIAVVRTLLKAGADANRGQGSYTPLMNASSWVDLDSVTLLLAAGADPLLKNGDGQTALETTGQAGGRESAVKERIRLAQHSAARAVTGAPPPVPSSAH</sequence>
<dbReference type="PROSITE" id="PS51257">
    <property type="entry name" value="PROKAR_LIPOPROTEIN"/>
    <property type="match status" value="1"/>
</dbReference>
<dbReference type="InterPro" id="IPR002110">
    <property type="entry name" value="Ankyrin_rpt"/>
</dbReference>
<gene>
    <name evidence="4" type="ORF">ACG00Y_07930</name>
</gene>
<keyword evidence="2" id="KW-0040">ANK repeat</keyword>
<evidence type="ECO:0000313" key="5">
    <source>
        <dbReference type="Proteomes" id="UP001606210"/>
    </source>
</evidence>
<dbReference type="RefSeq" id="WP_394477616.1">
    <property type="nucleotide sequence ID" value="NZ_JBIGHV010000003.1"/>
</dbReference>
<dbReference type="PANTHER" id="PTHR24171">
    <property type="entry name" value="ANKYRIN REPEAT DOMAIN-CONTAINING PROTEIN 39-RELATED"/>
    <property type="match status" value="1"/>
</dbReference>
<evidence type="ECO:0000256" key="2">
    <source>
        <dbReference type="ARBA" id="ARBA00023043"/>
    </source>
</evidence>
<keyword evidence="5" id="KW-1185">Reference proteome</keyword>
<dbReference type="EMBL" id="JBIGHV010000003">
    <property type="protein sequence ID" value="MFG6429832.1"/>
    <property type="molecule type" value="Genomic_DNA"/>
</dbReference>
<name>A0ABW7EZM4_9BURK</name>
<organism evidence="4 5">
    <name type="scientific">Pelomonas parva</name>
    <dbReference type="NCBI Taxonomy" id="3299032"/>
    <lineage>
        <taxon>Bacteria</taxon>
        <taxon>Pseudomonadati</taxon>
        <taxon>Pseudomonadota</taxon>
        <taxon>Betaproteobacteria</taxon>
        <taxon>Burkholderiales</taxon>
        <taxon>Sphaerotilaceae</taxon>
        <taxon>Roseateles</taxon>
    </lineage>
</organism>
<proteinExistence type="predicted"/>
<dbReference type="Proteomes" id="UP001606210">
    <property type="component" value="Unassembled WGS sequence"/>
</dbReference>